<gene>
    <name evidence="1" type="ORF">X474_18070</name>
</gene>
<dbReference type="AlphaFoldDB" id="A0A0D2JA88"/>
<dbReference type="Proteomes" id="UP000032233">
    <property type="component" value="Unassembled WGS sequence"/>
</dbReference>
<organism evidence="1 2">
    <name type="scientific">Dethiosulfatarculus sandiegensis</name>
    <dbReference type="NCBI Taxonomy" id="1429043"/>
    <lineage>
        <taxon>Bacteria</taxon>
        <taxon>Pseudomonadati</taxon>
        <taxon>Thermodesulfobacteriota</taxon>
        <taxon>Desulfarculia</taxon>
        <taxon>Desulfarculales</taxon>
        <taxon>Desulfarculaceae</taxon>
        <taxon>Dethiosulfatarculus</taxon>
    </lineage>
</organism>
<name>A0A0D2JA88_9BACT</name>
<dbReference type="EMBL" id="AZAC01000028">
    <property type="protein sequence ID" value="KIX12651.1"/>
    <property type="molecule type" value="Genomic_DNA"/>
</dbReference>
<keyword evidence="2" id="KW-1185">Reference proteome</keyword>
<evidence type="ECO:0000313" key="2">
    <source>
        <dbReference type="Proteomes" id="UP000032233"/>
    </source>
</evidence>
<dbReference type="InParanoid" id="A0A0D2JA88"/>
<reference evidence="1 2" key="1">
    <citation type="submission" date="2013-11" db="EMBL/GenBank/DDBJ databases">
        <title>Metagenomic analysis of a methanogenic consortium involved in long chain n-alkane degradation.</title>
        <authorList>
            <person name="Davidova I.A."/>
            <person name="Callaghan A.V."/>
            <person name="Wawrik B."/>
            <person name="Pruitt S."/>
            <person name="Marks C."/>
            <person name="Duncan K.E."/>
            <person name="Suflita J.M."/>
        </authorList>
    </citation>
    <scope>NUCLEOTIDE SEQUENCE [LARGE SCALE GENOMIC DNA]</scope>
    <source>
        <strain evidence="1 2">SPR</strain>
    </source>
</reference>
<sequence length="417" mass="49274">MIRFDKEDYHSYLTDIQRYLLTGKYRGFIHGIDSLNEYQSQLNAFMSLYPLKRKIVLALRESLFLAIERAESIIPNKFRDWFYSLLPLTDLEECNDYTNTEIYMEAVFELLKETIKHNIDLGIFPSLNRIKELSQRKTDNLSLKNESVMRELKSLLQNLQHMIYPHDFEKIETSFHKIQCNQINQNDAKAGLNDEQLFILNLKYILVTSGISIDNYENLCKLIDIVELENQINEDISKRFQREVQELFKLYVQNQCKQDFVLRYLEIIDMIYRCYKLISIKIVPAEYREFISSRMDAFNIIKSLRQIHVPLIVEEEELDAAIEFAKDFYFHANSRARNMANQVQQLIKQQNKKSVDTLLVVTTGFLEPSLTNTLNLSETACYVVHPVVPEDNYDIDEFYKIMYERNLQYGAKSNLMG</sequence>
<comment type="caution">
    <text evidence="1">The sequence shown here is derived from an EMBL/GenBank/DDBJ whole genome shotgun (WGS) entry which is preliminary data.</text>
</comment>
<proteinExistence type="predicted"/>
<accession>A0A0D2JA88</accession>
<evidence type="ECO:0000313" key="1">
    <source>
        <dbReference type="EMBL" id="KIX12651.1"/>
    </source>
</evidence>
<protein>
    <submittedName>
        <fullName evidence="1">Uncharacterized protein</fullName>
    </submittedName>
</protein>